<dbReference type="PANTHER" id="PTHR41807:SF1">
    <property type="entry name" value="GLUTATHIONE TRANSFERASE 3"/>
    <property type="match status" value="1"/>
</dbReference>
<feature type="transmembrane region" description="Helical" evidence="1">
    <location>
        <begin position="171"/>
        <end position="189"/>
    </location>
</feature>
<sequence length="263" mass="29850">MSSFSRWKKVELLDLAEKLRLPNVGNNVRKSDLIAMIEEHLNVLNEPLDVEVDYPELKSFYDAIVVKHETEEAEAEEVEGEEAEDQLPERVLDGFNKLDFSEESDEDSTFKFAFEDYLSDVAVQVQKLNESLQDSLSTIQSVDALFYLVEFYFVVRPLVARQDAWLSSSTLVTWAVFSAGVPALVGYYVNFIRYELPEVQVDPMVFHLAKFLVGLGILNVELDASGSGWQLFFKLGLTSWVHYLGQLPLVFGLVGALLTIYIF</sequence>
<keyword evidence="1" id="KW-0812">Transmembrane</keyword>
<dbReference type="EMBL" id="CP059252">
    <property type="protein sequence ID" value="QLL34495.1"/>
    <property type="molecule type" value="Genomic_DNA"/>
</dbReference>
<proteinExistence type="predicted"/>
<dbReference type="InterPro" id="IPR038872">
    <property type="entry name" value="Put_GTT3"/>
</dbReference>
<keyword evidence="3" id="KW-1185">Reference proteome</keyword>
<reference evidence="2 3" key="1">
    <citation type="submission" date="2020-06" db="EMBL/GenBank/DDBJ databases">
        <title>The yeast mating-type switching endonuclease HO is a domesticated member of an unorthodox homing genetic element family.</title>
        <authorList>
            <person name="Coughlan A.Y."/>
            <person name="Lombardi L."/>
            <person name="Braun-Galleani S."/>
            <person name="Martos A.R."/>
            <person name="Galeote V."/>
            <person name="Bigey F."/>
            <person name="Dequin S."/>
            <person name="Byrne K.P."/>
            <person name="Wolfe K.H."/>
        </authorList>
    </citation>
    <scope>NUCLEOTIDE SEQUENCE [LARGE SCALE GENOMIC DNA]</scope>
    <source>
        <strain evidence="2 3">CBS764</strain>
    </source>
</reference>
<dbReference type="GeneID" id="59327736"/>
<organism evidence="2 3">
    <name type="scientific">Torulaspora globosa</name>
    <dbReference type="NCBI Taxonomy" id="48254"/>
    <lineage>
        <taxon>Eukaryota</taxon>
        <taxon>Fungi</taxon>
        <taxon>Dikarya</taxon>
        <taxon>Ascomycota</taxon>
        <taxon>Saccharomycotina</taxon>
        <taxon>Saccharomycetes</taxon>
        <taxon>Saccharomycetales</taxon>
        <taxon>Saccharomycetaceae</taxon>
        <taxon>Torulaspora</taxon>
    </lineage>
</organism>
<protein>
    <submittedName>
        <fullName evidence="2">Uncharacterized protein</fullName>
    </submittedName>
</protein>
<dbReference type="RefSeq" id="XP_037141169.1">
    <property type="nucleotide sequence ID" value="XM_037285273.1"/>
</dbReference>
<keyword evidence="1" id="KW-1133">Transmembrane helix</keyword>
<dbReference type="AlphaFoldDB" id="A0A7G3ZLV9"/>
<evidence type="ECO:0000313" key="3">
    <source>
        <dbReference type="Proteomes" id="UP000515788"/>
    </source>
</evidence>
<accession>A0A7G3ZLV9</accession>
<evidence type="ECO:0000256" key="1">
    <source>
        <dbReference type="SAM" id="Phobius"/>
    </source>
</evidence>
<dbReference type="KEGG" id="tgb:HG536_0G03570"/>
<evidence type="ECO:0000313" key="2">
    <source>
        <dbReference type="EMBL" id="QLL34495.1"/>
    </source>
</evidence>
<dbReference type="GO" id="GO:0016020">
    <property type="term" value="C:membrane"/>
    <property type="evidence" value="ECO:0007669"/>
    <property type="project" value="TreeGrafter"/>
</dbReference>
<keyword evidence="1" id="KW-0472">Membrane</keyword>
<dbReference type="OrthoDB" id="4034134at2759"/>
<feature type="transmembrane region" description="Helical" evidence="1">
    <location>
        <begin position="240"/>
        <end position="262"/>
    </location>
</feature>
<gene>
    <name evidence="2" type="ORF">HG536_0G03570</name>
</gene>
<name>A0A7G3ZLV9_9SACH</name>
<dbReference type="PANTHER" id="PTHR41807">
    <property type="entry name" value="GLUTATHIONE TRANSFERASE 3"/>
    <property type="match status" value="1"/>
</dbReference>
<dbReference type="Proteomes" id="UP000515788">
    <property type="component" value="Chromosome 7"/>
</dbReference>